<dbReference type="EMBL" id="BKCJ010003998">
    <property type="protein sequence ID" value="GEU58412.1"/>
    <property type="molecule type" value="Genomic_DNA"/>
</dbReference>
<feature type="coiled-coil region" evidence="1">
    <location>
        <begin position="166"/>
        <end position="196"/>
    </location>
</feature>
<accession>A0A6L2LCR5</accession>
<protein>
    <submittedName>
        <fullName evidence="2">Uncharacterized protein</fullName>
    </submittedName>
</protein>
<comment type="caution">
    <text evidence="2">The sequence shown here is derived from an EMBL/GenBank/DDBJ whole genome shotgun (WGS) entry which is preliminary data.</text>
</comment>
<keyword evidence="1" id="KW-0175">Coiled coil</keyword>
<organism evidence="2">
    <name type="scientific">Tanacetum cinerariifolium</name>
    <name type="common">Dalmatian daisy</name>
    <name type="synonym">Chrysanthemum cinerariifolium</name>
    <dbReference type="NCBI Taxonomy" id="118510"/>
    <lineage>
        <taxon>Eukaryota</taxon>
        <taxon>Viridiplantae</taxon>
        <taxon>Streptophyta</taxon>
        <taxon>Embryophyta</taxon>
        <taxon>Tracheophyta</taxon>
        <taxon>Spermatophyta</taxon>
        <taxon>Magnoliopsida</taxon>
        <taxon>eudicotyledons</taxon>
        <taxon>Gunneridae</taxon>
        <taxon>Pentapetalae</taxon>
        <taxon>asterids</taxon>
        <taxon>campanulids</taxon>
        <taxon>Asterales</taxon>
        <taxon>Asteraceae</taxon>
        <taxon>Asteroideae</taxon>
        <taxon>Anthemideae</taxon>
        <taxon>Anthemidinae</taxon>
        <taxon>Tanacetum</taxon>
    </lineage>
</organism>
<reference evidence="2" key="1">
    <citation type="journal article" date="2019" name="Sci. Rep.">
        <title>Draft genome of Tanacetum cinerariifolium, the natural source of mosquito coil.</title>
        <authorList>
            <person name="Yamashiro T."/>
            <person name="Shiraishi A."/>
            <person name="Satake H."/>
            <person name="Nakayama K."/>
        </authorList>
    </citation>
    <scope>NUCLEOTIDE SEQUENCE</scope>
</reference>
<evidence type="ECO:0000256" key="1">
    <source>
        <dbReference type="SAM" id="Coils"/>
    </source>
</evidence>
<sequence length="224" mass="25590">MNLVPKELIQVVVPSAKKPWGTTAQIRFKRVSKHSNVSLLASGNTLRSDEDSLKLDKLMALCTTLRNKVLDLEKTTTTRHNEIASLKKRVKKLKKRNRSRTHGLKRVYKVGLSTRVESSGNEESLGPLAHWIIKLFFKPRAQALEALKTSKPKVKGIVFQEPERSIRLDEEAAKKLQAKFDEEERLAREKAKKEERANIALIEVWDDIQVKIDANHQLAERLQA</sequence>
<name>A0A6L2LCR5_TANCI</name>
<proteinExistence type="predicted"/>
<dbReference type="AlphaFoldDB" id="A0A6L2LCR5"/>
<evidence type="ECO:0000313" key="2">
    <source>
        <dbReference type="EMBL" id="GEU58412.1"/>
    </source>
</evidence>
<gene>
    <name evidence="2" type="ORF">Tci_030390</name>
</gene>